<evidence type="ECO:0000256" key="5">
    <source>
        <dbReference type="ARBA" id="ARBA00023125"/>
    </source>
</evidence>
<evidence type="ECO:0000313" key="9">
    <source>
        <dbReference type="EMBL" id="AOR80163.1"/>
    </source>
</evidence>
<dbReference type="Proteomes" id="UP000024329">
    <property type="component" value="Unassembled WGS sequence"/>
</dbReference>
<comment type="similarity">
    <text evidence="1 8">Belongs to the bacterial histone-like protein family.</text>
</comment>
<evidence type="ECO:0000256" key="6">
    <source>
        <dbReference type="ARBA" id="ARBA00023163"/>
    </source>
</evidence>
<accession>A0A031JWT9</accession>
<dbReference type="InterPro" id="IPR010992">
    <property type="entry name" value="IHF-like_DNA-bd_dom_sf"/>
</dbReference>
<dbReference type="PRINTS" id="PR01727">
    <property type="entry name" value="DNABINDINGHU"/>
</dbReference>
<reference evidence="12" key="3">
    <citation type="journal article" date="2017" name="J. Biotechnol.">
        <title>Complete genome sequence of Novosphingobium resinovorum SA1, a versatile xenobiotic-degrading bacterium capable of utilizing sulfanilic acid.</title>
        <authorList>
            <person name="Hegedus B."/>
            <person name="Kos P.B."/>
            <person name="Balint B."/>
            <person name="Maroti G."/>
            <person name="Gan H.M."/>
            <person name="Perei K."/>
            <person name="Rakhely G."/>
        </authorList>
    </citation>
    <scope>NUCLEOTIDE SEQUENCE [LARGE SCALE GENOMIC DNA]</scope>
    <source>
        <strain evidence="12">SA1</strain>
    </source>
</reference>
<dbReference type="AlphaFoldDB" id="A0A031JWT9"/>
<dbReference type="KEGG" id="nre:BES08_24165"/>
<organism evidence="10 11">
    <name type="scientific">Novosphingobium resinovorum</name>
    <dbReference type="NCBI Taxonomy" id="158500"/>
    <lineage>
        <taxon>Bacteria</taxon>
        <taxon>Pseudomonadati</taxon>
        <taxon>Pseudomonadota</taxon>
        <taxon>Alphaproteobacteria</taxon>
        <taxon>Sphingomonadales</taxon>
        <taxon>Sphingomonadaceae</taxon>
        <taxon>Novosphingobium</taxon>
    </lineage>
</organism>
<dbReference type="SMART" id="SM00411">
    <property type="entry name" value="BHL"/>
    <property type="match status" value="1"/>
</dbReference>
<evidence type="ECO:0000256" key="8">
    <source>
        <dbReference type="RuleBase" id="RU003939"/>
    </source>
</evidence>
<dbReference type="Pfam" id="PF00216">
    <property type="entry name" value="Bac_DNA_binding"/>
    <property type="match status" value="1"/>
</dbReference>
<dbReference type="NCBIfam" id="NF001401">
    <property type="entry name" value="PRK00285.1"/>
    <property type="match status" value="1"/>
</dbReference>
<evidence type="ECO:0000256" key="4">
    <source>
        <dbReference type="ARBA" id="ARBA00023015"/>
    </source>
</evidence>
<evidence type="ECO:0000313" key="12">
    <source>
        <dbReference type="Proteomes" id="UP000094626"/>
    </source>
</evidence>
<dbReference type="GO" id="GO:0006310">
    <property type="term" value="P:DNA recombination"/>
    <property type="evidence" value="ECO:0007669"/>
    <property type="project" value="UniProtKB-KW"/>
</dbReference>
<dbReference type="InterPro" id="IPR000119">
    <property type="entry name" value="Hist_DNA-bd"/>
</dbReference>
<gene>
    <name evidence="9" type="ORF">BES08_24165</name>
    <name evidence="10" type="ORF">BV97_02949</name>
</gene>
<dbReference type="PROSITE" id="PS00045">
    <property type="entry name" value="HISTONE_LIKE"/>
    <property type="match status" value="1"/>
</dbReference>
<dbReference type="GO" id="GO:0003677">
    <property type="term" value="F:DNA binding"/>
    <property type="evidence" value="ECO:0007669"/>
    <property type="project" value="UniProtKB-KW"/>
</dbReference>
<keyword evidence="4" id="KW-0805">Transcription regulation</keyword>
<keyword evidence="3" id="KW-0810">Translation regulation</keyword>
<dbReference type="Gene3D" id="4.10.520.10">
    <property type="entry name" value="IHF-like DNA-binding proteins"/>
    <property type="match status" value="1"/>
</dbReference>
<dbReference type="GO" id="GO:0006355">
    <property type="term" value="P:regulation of DNA-templated transcription"/>
    <property type="evidence" value="ECO:0007669"/>
    <property type="project" value="InterPro"/>
</dbReference>
<dbReference type="GO" id="GO:0005829">
    <property type="term" value="C:cytosol"/>
    <property type="evidence" value="ECO:0007669"/>
    <property type="project" value="TreeGrafter"/>
</dbReference>
<dbReference type="EMBL" id="CP017076">
    <property type="protein sequence ID" value="AOR80163.1"/>
    <property type="molecule type" value="Genomic_DNA"/>
</dbReference>
<dbReference type="GO" id="GO:0006417">
    <property type="term" value="P:regulation of translation"/>
    <property type="evidence" value="ECO:0007669"/>
    <property type="project" value="UniProtKB-KW"/>
</dbReference>
<evidence type="ECO:0000256" key="3">
    <source>
        <dbReference type="ARBA" id="ARBA00022845"/>
    </source>
</evidence>
<sequence length="101" mass="10913">MHQEYKSLTRAAIAEAIKKNIGISSTKANHMVDAIIEEMAAALERGENVKIAGFGTFLLNDKGPRVGRNPKTGKEAVVGARRVVTFNPSTILRARVAPLLD</sequence>
<dbReference type="InterPro" id="IPR020816">
    <property type="entry name" value="Histone-like_DNA-bd_CS"/>
</dbReference>
<evidence type="ECO:0000256" key="7">
    <source>
        <dbReference type="ARBA" id="ARBA00023172"/>
    </source>
</evidence>
<dbReference type="EMBL" id="JFYZ01000013">
    <property type="protein sequence ID" value="EZP81288.1"/>
    <property type="molecule type" value="Genomic_DNA"/>
</dbReference>
<dbReference type="PANTHER" id="PTHR33175">
    <property type="entry name" value="DNA-BINDING PROTEIN HU"/>
    <property type="match status" value="1"/>
</dbReference>
<keyword evidence="5" id="KW-0238">DNA-binding</keyword>
<proteinExistence type="inferred from homology"/>
<evidence type="ECO:0000256" key="1">
    <source>
        <dbReference type="ARBA" id="ARBA00010529"/>
    </source>
</evidence>
<evidence type="ECO:0000313" key="10">
    <source>
        <dbReference type="EMBL" id="EZP81288.1"/>
    </source>
</evidence>
<dbReference type="PATRIC" id="fig|158500.4.peg.3022"/>
<keyword evidence="7" id="KW-0233">DNA recombination</keyword>
<dbReference type="GO" id="GO:0009893">
    <property type="term" value="P:positive regulation of metabolic process"/>
    <property type="evidence" value="ECO:0007669"/>
    <property type="project" value="UniProtKB-ARBA"/>
</dbReference>
<protein>
    <recommendedName>
        <fullName evidence="2">Integration host factor subunit alpha</fullName>
    </recommendedName>
</protein>
<dbReference type="CDD" id="cd13835">
    <property type="entry name" value="IHF_A"/>
    <property type="match status" value="1"/>
</dbReference>
<evidence type="ECO:0000313" key="11">
    <source>
        <dbReference type="Proteomes" id="UP000024329"/>
    </source>
</evidence>
<dbReference type="Proteomes" id="UP000094626">
    <property type="component" value="Plasmid pSA1"/>
</dbReference>
<dbReference type="SUPFAM" id="SSF47729">
    <property type="entry name" value="IHF-like DNA-binding proteins"/>
    <property type="match status" value="1"/>
</dbReference>
<dbReference type="PANTHER" id="PTHR33175:SF2">
    <property type="entry name" value="INTEGRATION HOST FACTOR SUBUNIT ALPHA"/>
    <property type="match status" value="1"/>
</dbReference>
<dbReference type="eggNOG" id="COG0776">
    <property type="taxonomic scope" value="Bacteria"/>
</dbReference>
<dbReference type="GO" id="GO:0030527">
    <property type="term" value="F:structural constituent of chromatin"/>
    <property type="evidence" value="ECO:0007669"/>
    <property type="project" value="InterPro"/>
</dbReference>
<keyword evidence="6" id="KW-0804">Transcription</keyword>
<reference evidence="10 11" key="1">
    <citation type="submission" date="2014-03" db="EMBL/GenBank/DDBJ databases">
        <title>Whole genome sequence of Novosphingobium resinovorum KF1.</title>
        <authorList>
            <person name="Gan H.M."/>
            <person name="Gan H.Y."/>
            <person name="Chew T.H."/>
            <person name="Savka M.A."/>
        </authorList>
    </citation>
    <scope>NUCLEOTIDE SEQUENCE [LARGE SCALE GENOMIC DNA]</scope>
    <source>
        <strain evidence="10 11">KF1</strain>
    </source>
</reference>
<dbReference type="InterPro" id="IPR005684">
    <property type="entry name" value="IHF_alpha"/>
</dbReference>
<evidence type="ECO:0000256" key="2">
    <source>
        <dbReference type="ARBA" id="ARBA00018329"/>
    </source>
</evidence>
<reference evidence="9" key="2">
    <citation type="submission" date="2016-08" db="EMBL/GenBank/DDBJ databases">
        <authorList>
            <person name="Seilhamer J.J."/>
        </authorList>
    </citation>
    <scope>NUCLEOTIDE SEQUENCE [LARGE SCALE GENOMIC DNA]</scope>
    <source>
        <strain evidence="9">SA1</strain>
        <plasmid evidence="9">pSA1</plasmid>
    </source>
</reference>
<keyword evidence="12" id="KW-1185">Reference proteome</keyword>
<geneLocation type="plasmid" evidence="9 12">
    <name>pSA1</name>
</geneLocation>
<keyword evidence="9" id="KW-0614">Plasmid</keyword>
<name>A0A031JWT9_9SPHN</name>